<sequence length="96" mass="11087">MKDRLLTLHPEGKKGVNILVSKYNVIRAFILKTLEERNEISYKELNELAIATLKDSFDGSVPWYLVSVKLDLEARKIIERIPGTSPHFVRMCETKK</sequence>
<evidence type="ECO:0000313" key="1">
    <source>
        <dbReference type="EMBL" id="AKP53709.1"/>
    </source>
</evidence>
<accession>A0A0H4PHQ6</accession>
<dbReference type="InterPro" id="IPR054233">
    <property type="entry name" value="DUF6958"/>
</dbReference>
<name>A0A0H4PHQ6_9BACT</name>
<dbReference type="Pfam" id="PF22278">
    <property type="entry name" value="DUF6958"/>
    <property type="match status" value="1"/>
</dbReference>
<reference evidence="1 2" key="1">
    <citation type="submission" date="2015-07" db="EMBL/GenBank/DDBJ databases">
        <authorList>
            <person name="Kim K.M."/>
        </authorList>
    </citation>
    <scope>NUCLEOTIDE SEQUENCE [LARGE SCALE GENOMIC DNA]</scope>
    <source>
        <strain evidence="1 2">KCTC 12363</strain>
    </source>
</reference>
<protein>
    <submittedName>
        <fullName evidence="1">Uncharacterized protein</fullName>
    </submittedName>
</protein>
<gene>
    <name evidence="1" type="ORF">CA2015_4365</name>
</gene>
<dbReference type="AlphaFoldDB" id="A0A0H4PHQ6"/>
<dbReference type="KEGG" id="camu:CA2015_4365"/>
<dbReference type="RefSeq" id="WP_048643782.1">
    <property type="nucleotide sequence ID" value="NZ_CAXBGM010000078.1"/>
</dbReference>
<dbReference type="EMBL" id="CP012040">
    <property type="protein sequence ID" value="AKP53709.1"/>
    <property type="molecule type" value="Genomic_DNA"/>
</dbReference>
<organism evidence="1 2">
    <name type="scientific">Cyclobacterium amurskyense</name>
    <dbReference type="NCBI Taxonomy" id="320787"/>
    <lineage>
        <taxon>Bacteria</taxon>
        <taxon>Pseudomonadati</taxon>
        <taxon>Bacteroidota</taxon>
        <taxon>Cytophagia</taxon>
        <taxon>Cytophagales</taxon>
        <taxon>Cyclobacteriaceae</taxon>
        <taxon>Cyclobacterium</taxon>
    </lineage>
</organism>
<dbReference type="OrthoDB" id="2453136at2"/>
<dbReference type="Proteomes" id="UP000036520">
    <property type="component" value="Chromosome"/>
</dbReference>
<proteinExistence type="predicted"/>
<evidence type="ECO:0000313" key="2">
    <source>
        <dbReference type="Proteomes" id="UP000036520"/>
    </source>
</evidence>
<keyword evidence="2" id="KW-1185">Reference proteome</keyword>